<dbReference type="Gene3D" id="3.40.50.1000">
    <property type="entry name" value="HAD superfamily/HAD-like"/>
    <property type="match status" value="1"/>
</dbReference>
<proteinExistence type="inferred from homology"/>
<dbReference type="SFLD" id="SFLDS00003">
    <property type="entry name" value="Haloacid_Dehalogenase"/>
    <property type="match status" value="1"/>
</dbReference>
<dbReference type="Gene3D" id="1.10.40.40">
    <property type="entry name" value="Deoxyribonucleotidase, domain 2"/>
    <property type="match status" value="1"/>
</dbReference>
<organism evidence="3 4">
    <name type="scientific">Palleronia sediminis</name>
    <dbReference type="NCBI Taxonomy" id="2547833"/>
    <lineage>
        <taxon>Bacteria</taxon>
        <taxon>Pseudomonadati</taxon>
        <taxon>Pseudomonadota</taxon>
        <taxon>Alphaproteobacteria</taxon>
        <taxon>Rhodobacterales</taxon>
        <taxon>Roseobacteraceae</taxon>
        <taxon>Palleronia</taxon>
    </lineage>
</organism>
<dbReference type="PANTHER" id="PTHR16504">
    <property type="entry name" value="5'(3')-DEOXYRIBONUCLEOTIDASE"/>
    <property type="match status" value="1"/>
</dbReference>
<dbReference type="OrthoDB" id="278110at2"/>
<accession>A0A4R6ANE0</accession>
<sequence>MRVAVDMDEVIADTARAKRALYGRLFGYRWSDDDLRGVKLDTLVEPAHAAAMETELHKGGFFAAIDVMEGAREALAEIAERHEVFIATAAMEYPASCVHKTAWLERHFPFLDPMRFVFCGDKSVVRADALIDDKSGHFESFVGIGICFDALHNQGADVAHRLTGWAEAPALLDRLDAERGAGA</sequence>
<feature type="active site" description="Nucleophile" evidence="2">
    <location>
        <position position="6"/>
    </location>
</feature>
<dbReference type="GO" id="GO:0008253">
    <property type="term" value="F:5'-nucleotidase activity"/>
    <property type="evidence" value="ECO:0007669"/>
    <property type="project" value="InterPro"/>
</dbReference>
<dbReference type="EMBL" id="SNAA01000001">
    <property type="protein sequence ID" value="TDL84088.1"/>
    <property type="molecule type" value="Genomic_DNA"/>
</dbReference>
<evidence type="ECO:0000313" key="4">
    <source>
        <dbReference type="Proteomes" id="UP000295701"/>
    </source>
</evidence>
<name>A0A4R6ANE0_9RHOB</name>
<protein>
    <submittedName>
        <fullName evidence="3">Uncharacterized protein</fullName>
    </submittedName>
</protein>
<dbReference type="PANTHER" id="PTHR16504:SF4">
    <property type="entry name" value="5'(3')-DEOXYRIBONUCLEOTIDASE"/>
    <property type="match status" value="1"/>
</dbReference>
<dbReference type="AlphaFoldDB" id="A0A4R6ANE0"/>
<dbReference type="SUPFAM" id="SSF56784">
    <property type="entry name" value="HAD-like"/>
    <property type="match status" value="1"/>
</dbReference>
<evidence type="ECO:0000256" key="2">
    <source>
        <dbReference type="PIRSR" id="PIRSR610708-1"/>
    </source>
</evidence>
<comment type="caution">
    <text evidence="3">The sequence shown here is derived from an EMBL/GenBank/DDBJ whole genome shotgun (WGS) entry which is preliminary data.</text>
</comment>
<gene>
    <name evidence="3" type="ORF">E2L08_01040</name>
</gene>
<dbReference type="InterPro" id="IPR023214">
    <property type="entry name" value="HAD_sf"/>
</dbReference>
<feature type="active site" description="Proton donor" evidence="2">
    <location>
        <position position="8"/>
    </location>
</feature>
<keyword evidence="4" id="KW-1185">Reference proteome</keyword>
<dbReference type="Proteomes" id="UP000295701">
    <property type="component" value="Unassembled WGS sequence"/>
</dbReference>
<reference evidence="3 4" key="1">
    <citation type="submission" date="2019-03" db="EMBL/GenBank/DDBJ databases">
        <title>Primorskyibacter sp. SS33 isolated from sediments.</title>
        <authorList>
            <person name="Xunke S."/>
        </authorList>
    </citation>
    <scope>NUCLEOTIDE SEQUENCE [LARGE SCALE GENOMIC DNA]</scope>
    <source>
        <strain evidence="3 4">SS33</strain>
    </source>
</reference>
<dbReference type="InterPro" id="IPR010708">
    <property type="entry name" value="5'(3')-deoxyribonucleotidase"/>
</dbReference>
<dbReference type="GO" id="GO:0009223">
    <property type="term" value="P:pyrimidine deoxyribonucleotide catabolic process"/>
    <property type="evidence" value="ECO:0007669"/>
    <property type="project" value="TreeGrafter"/>
</dbReference>
<evidence type="ECO:0000313" key="3">
    <source>
        <dbReference type="EMBL" id="TDL84088.1"/>
    </source>
</evidence>
<dbReference type="RefSeq" id="WP_133395187.1">
    <property type="nucleotide sequence ID" value="NZ_SNAA01000001.1"/>
</dbReference>
<dbReference type="SFLD" id="SFLDG01146">
    <property type="entry name" value="C1.2.2"/>
    <property type="match status" value="1"/>
</dbReference>
<dbReference type="SFLD" id="SFLDG01126">
    <property type="entry name" value="C1.2:_Nucleotidase_Like"/>
    <property type="match status" value="1"/>
</dbReference>
<comment type="similarity">
    <text evidence="1">Belongs to the 5'(3')-deoxyribonucleotidase family.</text>
</comment>
<evidence type="ECO:0000256" key="1">
    <source>
        <dbReference type="ARBA" id="ARBA00009589"/>
    </source>
</evidence>
<dbReference type="InterPro" id="IPR036412">
    <property type="entry name" value="HAD-like_sf"/>
</dbReference>
<dbReference type="Pfam" id="PF06941">
    <property type="entry name" value="NT5C"/>
    <property type="match status" value="1"/>
</dbReference>